<feature type="compositionally biased region" description="Polar residues" evidence="2">
    <location>
        <begin position="1"/>
        <end position="39"/>
    </location>
</feature>
<evidence type="ECO:0000313" key="4">
    <source>
        <dbReference type="Proteomes" id="UP001275440"/>
    </source>
</evidence>
<evidence type="ECO:0000313" key="3">
    <source>
        <dbReference type="EMBL" id="MDV2474548.1"/>
    </source>
</evidence>
<dbReference type="EMBL" id="WBMO01000001">
    <property type="protein sequence ID" value="MDV2474548.1"/>
    <property type="molecule type" value="Genomic_DNA"/>
</dbReference>
<feature type="region of interest" description="Disordered" evidence="2">
    <location>
        <begin position="1"/>
        <end position="43"/>
    </location>
</feature>
<organism evidence="3 4">
    <name type="scientific">Rhodococcus zopfii</name>
    <dbReference type="NCBI Taxonomy" id="43772"/>
    <lineage>
        <taxon>Bacteria</taxon>
        <taxon>Bacillati</taxon>
        <taxon>Actinomycetota</taxon>
        <taxon>Actinomycetes</taxon>
        <taxon>Mycobacteriales</taxon>
        <taxon>Nocardiaceae</taxon>
        <taxon>Rhodococcus</taxon>
    </lineage>
</organism>
<dbReference type="PANTHER" id="PTHR18964">
    <property type="entry name" value="ROK (REPRESSOR, ORF, KINASE) FAMILY"/>
    <property type="match status" value="1"/>
</dbReference>
<sequence>MTVSRQPSRAESRGSTPVSTSTLPVQSARSSTGARGLSQSATARARSTARVQIVAPDLRIADGTAASVFRVAAARGPVSRDVAAKVTGLSIATVNRQVSALLSAGLLRERADLAASGAIGRPRVPFEVDHEPYLTIGIHIGAVVTGIVAADLRGRIIGAVEIPTPRGDQEVVLGAITASARAFASRWHRRTPLWVGVALGGRVDSETGLVDHPRLGWSGARVGAIIGRGMGLPVSVAAHVEAMAASELLLTPDREAADVKGTGLYFYARETTGIAITFDGRVHTPNGGPGSIAHLPTGSTALCPCGATGCLETTVSDRAVLLRAREAGLLGDVEDPTIGALYKLAREGSRPAHEILIDRATVLGRTVAMLRDLFNPDRVTLGGQAFTEYPAGVPHVADAFARASNLPRKDIRITGFGNRVQAHASGVVALSSLYSDPLGSMRRSQG</sequence>
<keyword evidence="4" id="KW-1185">Reference proteome</keyword>
<dbReference type="Proteomes" id="UP001275440">
    <property type="component" value="Unassembled WGS sequence"/>
</dbReference>
<dbReference type="SUPFAM" id="SSF53067">
    <property type="entry name" value="Actin-like ATPase domain"/>
    <property type="match status" value="1"/>
</dbReference>
<proteinExistence type="inferred from homology"/>
<dbReference type="Gene3D" id="3.30.420.40">
    <property type="match status" value="2"/>
</dbReference>
<dbReference type="InterPro" id="IPR036390">
    <property type="entry name" value="WH_DNA-bd_sf"/>
</dbReference>
<reference evidence="3 4" key="1">
    <citation type="submission" date="2019-10" db="EMBL/GenBank/DDBJ databases">
        <title>Draft Genome Assembly of Rhodococcus zopfii DSM44189.</title>
        <authorList>
            <person name="Sutton J.M."/>
            <person name="Akob D.M."/>
            <person name="Bushman T.J."/>
        </authorList>
    </citation>
    <scope>NUCLEOTIDE SEQUENCE [LARGE SCALE GENOMIC DNA]</scope>
    <source>
        <strain evidence="3 4">DSM 44189</strain>
    </source>
</reference>
<dbReference type="Pfam" id="PF00480">
    <property type="entry name" value="ROK"/>
    <property type="match status" value="1"/>
</dbReference>
<dbReference type="SUPFAM" id="SSF46785">
    <property type="entry name" value="Winged helix' DNA-binding domain"/>
    <property type="match status" value="1"/>
</dbReference>
<evidence type="ECO:0000256" key="1">
    <source>
        <dbReference type="ARBA" id="ARBA00006479"/>
    </source>
</evidence>
<name>A0ABU3WM85_9NOCA</name>
<gene>
    <name evidence="3" type="ORF">F8M49_02350</name>
</gene>
<dbReference type="InterPro" id="IPR043129">
    <property type="entry name" value="ATPase_NBD"/>
</dbReference>
<accession>A0ABU3WM85</accession>
<dbReference type="PANTHER" id="PTHR18964:SF149">
    <property type="entry name" value="BIFUNCTIONAL UDP-N-ACETYLGLUCOSAMINE 2-EPIMERASE_N-ACETYLMANNOSAMINE KINASE"/>
    <property type="match status" value="1"/>
</dbReference>
<comment type="similarity">
    <text evidence="1">Belongs to the ROK (NagC/XylR) family.</text>
</comment>
<dbReference type="InterPro" id="IPR036388">
    <property type="entry name" value="WH-like_DNA-bd_sf"/>
</dbReference>
<protein>
    <submittedName>
        <fullName evidence="3">ROK family transcriptional regulator</fullName>
    </submittedName>
</protein>
<dbReference type="InterPro" id="IPR000600">
    <property type="entry name" value="ROK"/>
</dbReference>
<dbReference type="Gene3D" id="1.10.10.10">
    <property type="entry name" value="Winged helix-like DNA-binding domain superfamily/Winged helix DNA-binding domain"/>
    <property type="match status" value="1"/>
</dbReference>
<evidence type="ECO:0000256" key="2">
    <source>
        <dbReference type="SAM" id="MobiDB-lite"/>
    </source>
</evidence>
<comment type="caution">
    <text evidence="3">The sequence shown here is derived from an EMBL/GenBank/DDBJ whole genome shotgun (WGS) entry which is preliminary data.</text>
</comment>